<dbReference type="RefSeq" id="WP_197115675.1">
    <property type="nucleotide sequence ID" value="NZ_JACBXQ010000004.1"/>
</dbReference>
<dbReference type="Proteomes" id="UP000721415">
    <property type="component" value="Unassembled WGS sequence"/>
</dbReference>
<name>A0ABS0LTR6_9LACT</name>
<protein>
    <submittedName>
        <fullName evidence="5">DUF4479 and tRNA-binding domain-containing protein</fullName>
    </submittedName>
</protein>
<dbReference type="Gene3D" id="2.40.50.140">
    <property type="entry name" value="Nucleic acid-binding proteins"/>
    <property type="match status" value="1"/>
</dbReference>
<evidence type="ECO:0000313" key="6">
    <source>
        <dbReference type="Proteomes" id="UP000721415"/>
    </source>
</evidence>
<dbReference type="InterPro" id="IPR012340">
    <property type="entry name" value="NA-bd_OB-fold"/>
</dbReference>
<evidence type="ECO:0000256" key="2">
    <source>
        <dbReference type="ARBA" id="ARBA00022884"/>
    </source>
</evidence>
<accession>A0ABS0LTR6</accession>
<keyword evidence="1 3" id="KW-0820">tRNA-binding</keyword>
<dbReference type="InterPro" id="IPR033714">
    <property type="entry name" value="tRNA_bind_bactPheRS"/>
</dbReference>
<organism evidence="5 6">
    <name type="scientific">Facklamia lactis</name>
    <dbReference type="NCBI Taxonomy" id="2749967"/>
    <lineage>
        <taxon>Bacteria</taxon>
        <taxon>Bacillati</taxon>
        <taxon>Bacillota</taxon>
        <taxon>Bacilli</taxon>
        <taxon>Lactobacillales</taxon>
        <taxon>Aerococcaceae</taxon>
        <taxon>Facklamia</taxon>
    </lineage>
</organism>
<dbReference type="Pfam" id="PF01588">
    <property type="entry name" value="tRNA_bind"/>
    <property type="match status" value="1"/>
</dbReference>
<proteinExistence type="predicted"/>
<dbReference type="InterPro" id="IPR002547">
    <property type="entry name" value="tRNA-bd_dom"/>
</dbReference>
<keyword evidence="2 3" id="KW-0694">RNA-binding</keyword>
<comment type="caution">
    <text evidence="5">The sequence shown here is derived from an EMBL/GenBank/DDBJ whole genome shotgun (WGS) entry which is preliminary data.</text>
</comment>
<evidence type="ECO:0000259" key="4">
    <source>
        <dbReference type="PROSITE" id="PS50886"/>
    </source>
</evidence>
<dbReference type="PROSITE" id="PS50886">
    <property type="entry name" value="TRBD"/>
    <property type="match status" value="1"/>
</dbReference>
<gene>
    <name evidence="5" type="ORF">HZY91_07605</name>
</gene>
<dbReference type="InterPro" id="IPR027855">
    <property type="entry name" value="DUF4479"/>
</dbReference>
<evidence type="ECO:0000256" key="3">
    <source>
        <dbReference type="PROSITE-ProRule" id="PRU00209"/>
    </source>
</evidence>
<dbReference type="SUPFAM" id="SSF50249">
    <property type="entry name" value="Nucleic acid-binding proteins"/>
    <property type="match status" value="1"/>
</dbReference>
<sequence>MRNWLAFYNPEGIGDVLLLTCANADGAHLISESRGPITEIKDKTNGEIVGLNIHRISEYFVPDGNGLVLLTSDQVTQLNQLLEANAFDYVISVDNRTKFVVGLVEECVPHEDSDHLHITKTRISQDEVLQIVCGAANIAQGQKVLVAKPGAVMPSGLIIWPGELRGVQSNGMICSTRELGLEELENYPGIWELTTKAEIGQTLEEVKTLYV</sequence>
<evidence type="ECO:0000313" key="5">
    <source>
        <dbReference type="EMBL" id="MBG9986761.1"/>
    </source>
</evidence>
<dbReference type="EMBL" id="JACBXQ010000004">
    <property type="protein sequence ID" value="MBG9986761.1"/>
    <property type="molecule type" value="Genomic_DNA"/>
</dbReference>
<reference evidence="5 6" key="1">
    <citation type="submission" date="2020-07" db="EMBL/GenBank/DDBJ databases">
        <title>Facklamia lactis sp. nov., isolated from raw milk.</title>
        <authorList>
            <person name="Doll E.V."/>
            <person name="Huptas C."/>
            <person name="Staib L."/>
            <person name="Wenning M."/>
            <person name="Scherer S."/>
        </authorList>
    </citation>
    <scope>NUCLEOTIDE SEQUENCE [LARGE SCALE GENOMIC DNA]</scope>
    <source>
        <strain evidence="5 6">DSM 111018</strain>
    </source>
</reference>
<feature type="domain" description="TRNA-binding" evidence="4">
    <location>
        <begin position="93"/>
        <end position="204"/>
    </location>
</feature>
<keyword evidence="6" id="KW-1185">Reference proteome</keyword>
<evidence type="ECO:0000256" key="1">
    <source>
        <dbReference type="ARBA" id="ARBA00022555"/>
    </source>
</evidence>
<dbReference type="Gene3D" id="3.30.1940.10">
    <property type="entry name" value="YtpR-like"/>
    <property type="match status" value="1"/>
</dbReference>
<dbReference type="InterPro" id="IPR037154">
    <property type="entry name" value="YtpR-like_sf"/>
</dbReference>
<dbReference type="NCBIfam" id="NF045760">
    <property type="entry name" value="YtpR"/>
    <property type="match status" value="1"/>
</dbReference>
<dbReference type="CDD" id="cd02796">
    <property type="entry name" value="tRNA_bind_bactPheRS"/>
    <property type="match status" value="1"/>
</dbReference>
<dbReference type="Pfam" id="PF14794">
    <property type="entry name" value="DUF4479"/>
    <property type="match status" value="1"/>
</dbReference>